<keyword evidence="4" id="KW-0998">Cell outer membrane</keyword>
<comment type="subcellular location">
    <subcellularLocation>
        <location evidence="1">Cell outer membrane</location>
    </subcellularLocation>
</comment>
<feature type="chain" id="PRO_5012402901" evidence="6">
    <location>
        <begin position="24"/>
        <end position="212"/>
    </location>
</feature>
<evidence type="ECO:0000313" key="9">
    <source>
        <dbReference type="Proteomes" id="UP000219465"/>
    </source>
</evidence>
<evidence type="ECO:0000256" key="3">
    <source>
        <dbReference type="ARBA" id="ARBA00023136"/>
    </source>
</evidence>
<evidence type="ECO:0000256" key="1">
    <source>
        <dbReference type="ARBA" id="ARBA00004442"/>
    </source>
</evidence>
<dbReference type="OrthoDB" id="9815357at2"/>
<evidence type="ECO:0000256" key="2">
    <source>
        <dbReference type="ARBA" id="ARBA00022729"/>
    </source>
</evidence>
<dbReference type="Pfam" id="PF13505">
    <property type="entry name" value="OMP_b-brl"/>
    <property type="match status" value="1"/>
</dbReference>
<dbReference type="InterPro" id="IPR011250">
    <property type="entry name" value="OMP/PagP_B-barrel"/>
</dbReference>
<dbReference type="InterPro" id="IPR051692">
    <property type="entry name" value="OMP-like"/>
</dbReference>
<evidence type="ECO:0000256" key="4">
    <source>
        <dbReference type="ARBA" id="ARBA00023237"/>
    </source>
</evidence>
<dbReference type="Gene3D" id="2.40.160.20">
    <property type="match status" value="1"/>
</dbReference>
<dbReference type="InterPro" id="IPR027385">
    <property type="entry name" value="Beta-barrel_OMP"/>
</dbReference>
<dbReference type="PANTHER" id="PTHR34001:SF3">
    <property type="entry name" value="BLL7405 PROTEIN"/>
    <property type="match status" value="1"/>
</dbReference>
<protein>
    <submittedName>
        <fullName evidence="8">Outer membrane immunogenic protein</fullName>
    </submittedName>
</protein>
<dbReference type="Proteomes" id="UP000219465">
    <property type="component" value="Unassembled WGS sequence"/>
</dbReference>
<dbReference type="AlphaFoldDB" id="A0A286IBK8"/>
<feature type="domain" description="Outer membrane protein beta-barrel" evidence="7">
    <location>
        <begin position="15"/>
        <end position="212"/>
    </location>
</feature>
<dbReference type="RefSeq" id="WP_097107903.1">
    <property type="nucleotide sequence ID" value="NZ_OCPC01000003.1"/>
</dbReference>
<keyword evidence="9" id="KW-1185">Reference proteome</keyword>
<dbReference type="GO" id="GO:0009279">
    <property type="term" value="C:cell outer membrane"/>
    <property type="evidence" value="ECO:0007669"/>
    <property type="project" value="UniProtKB-SubCell"/>
</dbReference>
<evidence type="ECO:0000313" key="8">
    <source>
        <dbReference type="EMBL" id="SOE17397.1"/>
    </source>
</evidence>
<accession>A0A286IBK8</accession>
<evidence type="ECO:0000256" key="5">
    <source>
        <dbReference type="ARBA" id="ARBA00038306"/>
    </source>
</evidence>
<dbReference type="PANTHER" id="PTHR34001">
    <property type="entry name" value="BLL7405 PROTEIN"/>
    <property type="match status" value="1"/>
</dbReference>
<gene>
    <name evidence="8" type="ORF">SAMN05877838_2296</name>
</gene>
<reference evidence="9" key="1">
    <citation type="submission" date="2017-08" db="EMBL/GenBank/DDBJ databases">
        <authorList>
            <person name="Varghese N."/>
            <person name="Submissions S."/>
        </authorList>
    </citation>
    <scope>NUCLEOTIDE SEQUENCE [LARGE SCALE GENOMIC DNA]</scope>
    <source>
        <strain evidence="9">KCTC 23107</strain>
    </source>
</reference>
<dbReference type="EMBL" id="OCPC01000003">
    <property type="protein sequence ID" value="SOE17397.1"/>
    <property type="molecule type" value="Genomic_DNA"/>
</dbReference>
<keyword evidence="2 6" id="KW-0732">Signal</keyword>
<dbReference type="SUPFAM" id="SSF56925">
    <property type="entry name" value="OMPA-like"/>
    <property type="match status" value="1"/>
</dbReference>
<comment type="similarity">
    <text evidence="5">Belongs to the Omp25/RopB family.</text>
</comment>
<sequence length="212" mass="22186">MRIRKLALLAAAASLSLAAPVLAADAIIEQPPEPPVAEVAPQAYLWTGGYLGGYGEYKWGEFDAAPTQNANGFGGGVYGGYNWQSDNIVYGVEGDIGYSGADFSAGGVTGKQGFNGSLRARMGIDVNPFLVYATGGIAATRAELTNAAGSDTNTHVGWTAGAGAEAFLTENITTRLEYRYTDYQSKNYNLGGTNVSSGFDDHSVRVGIGMKF</sequence>
<evidence type="ECO:0000256" key="6">
    <source>
        <dbReference type="SAM" id="SignalP"/>
    </source>
</evidence>
<evidence type="ECO:0000259" key="7">
    <source>
        <dbReference type="Pfam" id="PF13505"/>
    </source>
</evidence>
<feature type="signal peptide" evidence="6">
    <location>
        <begin position="1"/>
        <end position="23"/>
    </location>
</feature>
<organism evidence="8 9">
    <name type="scientific">Hoeflea halophila</name>
    <dbReference type="NCBI Taxonomy" id="714899"/>
    <lineage>
        <taxon>Bacteria</taxon>
        <taxon>Pseudomonadati</taxon>
        <taxon>Pseudomonadota</taxon>
        <taxon>Alphaproteobacteria</taxon>
        <taxon>Hyphomicrobiales</taxon>
        <taxon>Rhizobiaceae</taxon>
        <taxon>Hoeflea</taxon>
    </lineage>
</organism>
<name>A0A286IBK8_9HYPH</name>
<keyword evidence="3" id="KW-0472">Membrane</keyword>
<proteinExistence type="inferred from homology"/>